<dbReference type="InterPro" id="IPR010255">
    <property type="entry name" value="Haem_peroxidase_sf"/>
</dbReference>
<sequence length="2929" mass="302243">MVVYIKSDLEFILAQIKIAEAHAAGQPLFGTNGLVPAYNLSLGLRTVDGTYNHLIAGQERWGAGDSQFPSLLNPAYRPADGTLFDPDGPMGPAPAMPTALNYNPSNNPNSLVFDSSLRTISNLLVDQTLGNPAAILTALERAGSENPMADLPQVTAIYQVFKPAWDAEYQARVVMQNAKAAAEELGDGDPLTPPSAEEQAAIDAWTAATADHAATVTALDEARAVRNTALEPFGIAMDGDNVHLPNVAPDEGLSAPFNSWFTLFGQFFDHGLDLVNKGGSGTVFIPLQPDDPLYVQGSHTNFMVLTRATVSAGPDGVMNTSDDVRPVNTTTSYVDQNQTYTSHPSHQVFLRQYVLNAAGDPVATGKLIEGENGGMATWAEVKEQARTVLGINLTDNDVGSVPLLRTDAYGNFIPGDNGFPQLIIGIGPDGIPNTIDDIVREGDPNANPDSFGVPQGVFTTGAIRTSHAFLADIAHEAVPVGKIADGDITIGLGNPGNGDTEYDNELLDAHFIAGDGRVNENIGLTAVHHVFHAEHNRLVEHTKEQVLATNDLAFINEWLVDDLLALPTPAQVTNLVWDGERLFQAAKFGTEMQYQHLVFEEFARKIQPNINVFVVPDGFDSTINPSIVAEFAHVVYRFGHSMLTESIDRFSPAFAESHIGLIEGFLNPIQFDNNHAITDDIAAGAIIRGMTRQVGNEIDEFVTTALRNNLLGLPLDLATINLARGRDTGVPSLNAARREFYDATNQDVLLKPYESWADFAAHLKHEASIINFVAAYGTHSLITGADTLEEKRDAALTLITGTAFGSFVLPTDPVELAAFHADRLAFLNATGAYAGGSLGGLENVDLWIGGLAEEIMPFGGSLGSTFNFVFEVQMEKLQNGDRFYYLQRLDGLHLFGEMENNSFAAMIMRNTDATHLPSDVFSTPNLILEVDPTKQFNDLDGDGTLESTDPTGTSLITPLVLRDNPATAGPEANYLRYTGADHVLLGGTAQADTLIASIGDDTLFGDGGNDRLEGGFGNDIINGGAGDDIIKDSGGDDNIKAGDGNDVVHAGPGLDLVMGGKGQDFIFLGTDMGSEVFAGEGNDFIYGHKNAERILGNEGDDWIETGTFDGAPGDNFDEIYAQDGIDGHDVFLGDGGFDEFIAEGGDDIMVGSLGRGKMVGMSGFDWVTYKDNTFAADADFTRGIVFDENPQPPQFGTQDAYEAVEGLSGSSFNDTLTGSDVTAEERLPFAQGGTEGYRGSFLTKEGIARIQGLREVLGLTLAQFDALAANANVYSAGEIILGGDGSDTIMGRGGDDIIDGDKWLNVEIAIHAGVDPVTGLPTGGILERVNSMTELAARMFNGDINPGQLEIVRTIETANGTGDIDTAKYQGNRAEYVFAGNADGTIQVTHAIEDSLDGSDKLRNMERVEFLDGSLNIIVGTPNNDTLNGTPQDDLILGFAGADTLNGNNGNDILVGGLGSQQATYADNFDNNSFGNSTGTAAWDPDWVEANDSGGVTTGQIRIDDGNNTLRIVGGATSDGATITRAVNLVGATAATITFSANPDGLDAGESVLAEFTSDGTTWVNIATITGDGASQNYTFDATGPFPAAAIRFVASAINNTAEVVNIDNLVINFTSPTLNAGVDTLNGGAGDDTYVFAIGDGADVINETSGNDRISISGALTDLNFNEITTGGGNDDLVISLNGGATDRITVTDHFDTAGEAVEAVNFNGATVYGYLLEGDYALSTDDSNPRTANTPLVNTVLVGTTGEDTLTGNTGNDLLFGHDDDDALDGGDGDDLLVGGAGNDELDGNVGLDTLVGGAGSDVYIMTDVEDIIVEALNAGTDQVETDLAAFSLELIDNVENLEYTGVDADPFVGTGNALNNTISGGDLDDTLSGLAGNDTLNGGLGADSLLGGDGNDTLNGGDDNDTLNGGIGNDQLEGGAGADAMTGGDGNDVYDVDDAGDTVTETNADLATGGTDRVESSITYALGANIENLTLTGGDAINGTGNALGNTIIGNNNGNQLFGGAGIDTISGNGGNDLLDGGSGVDTLNGGDGNDTVIGGEGDDIIDVGGGFNTIVYNSTNFGNDTINSFDFDGGAATNQDKIDLSALGITAANLNTRVAESTIGGATNTLLTISDAAGNAIGTIRINNVTNAQIDVNDFTLATGPAIVINGAETGQTTNGTAAAELINANGGNDTVNAAGGNDVVNGGEGTDILNGGDGNDTLSGGIGANTGNFRDEFGSTSYTNNNGSVAFTGGWTETNDGTSSPTAGDIDITGGRLRFEQGTDGGESIQRSFSLAGATAAQLTFTYEPDDLDAGETVVVEAFNGTTWVNLGTLGGDSNGASLNFSANLTAAHSQIRFTAVGNFEDNENLYIDNVNISVTAPGLNAGVDTINGDAGDDTIIWSANSLAPTDGRDVVNGGTEGGAGDTFVINGNASGEAFRIYTRAEFLAVNAGAALNAATEIVVTRNGTTVGSIIAELSEIEEIRINGIDPSGASGGAGAGDTFQIIGDFSGTSLRPNTITIDGDAGNDTVDISSLGSAHRIVFRSNGGNDTIIGTLRPQDVIELPDGATAADYTTTTDANGVSTMTNGTHSVTFTAPDGLPQVGDDDEEDEDDDTGHDDDNDDCGGDDDDDATTGGPMPPASAVGVVRMGTPSADVLTGTVGPDNIVAFAGDDVVTGEDGADAISAGEGADFVSGGDGRDVIFAGAGDDQVFGGGHADIIYGDAGADRIFGDAGNDLINAGAGDDSVFGGAGDDLIVAEVGDGNDVYFGDDSDGGAGVDTLDMSAASANVTVNLGTGPLSNGAASSSQTGNDTIWGIENVNTGSGNDTITASSAVNVMNGGAGNDTYKFTSASAADGDTILTFEAGDRVDLTAIDANVGSTGDQSFSLVSGAFTAAGQLSVTLETRVDGDFTVVQGNIDGDADAEFTVEIAGHHNLTNANLGL</sequence>
<dbReference type="GO" id="GO:0006979">
    <property type="term" value="P:response to oxidative stress"/>
    <property type="evidence" value="ECO:0007669"/>
    <property type="project" value="InterPro"/>
</dbReference>
<dbReference type="SUPFAM" id="SSF51120">
    <property type="entry name" value="beta-Roll"/>
    <property type="match status" value="9"/>
</dbReference>
<keyword evidence="2" id="KW-0964">Secreted</keyword>
<feature type="compositionally biased region" description="Acidic residues" evidence="3">
    <location>
        <begin position="2590"/>
        <end position="2618"/>
    </location>
</feature>
<dbReference type="GO" id="GO:0005576">
    <property type="term" value="C:extracellular region"/>
    <property type="evidence" value="ECO:0007669"/>
    <property type="project" value="UniProtKB-SubCell"/>
</dbReference>
<dbReference type="Gene3D" id="2.150.10.10">
    <property type="entry name" value="Serralysin-like metalloprotease, C-terminal"/>
    <property type="match status" value="8"/>
</dbReference>
<dbReference type="EMBL" id="LLXZ01000152">
    <property type="protein sequence ID" value="KRR02770.1"/>
    <property type="molecule type" value="Genomic_DNA"/>
</dbReference>
<comment type="subcellular location">
    <subcellularLocation>
        <location evidence="1">Secreted</location>
    </subcellularLocation>
</comment>
<dbReference type="GO" id="GO:0020037">
    <property type="term" value="F:heme binding"/>
    <property type="evidence" value="ECO:0007669"/>
    <property type="project" value="InterPro"/>
</dbReference>
<reference evidence="4 5" key="1">
    <citation type="submission" date="2014-03" db="EMBL/GenBank/DDBJ databases">
        <title>Bradyrhizobium valentinum sp. nov., isolated from effective nodules of Lupinus mariae-josephae, a lupine endemic of basic-lime soils in Eastern Spain.</title>
        <authorList>
            <person name="Duran D."/>
            <person name="Rey L."/>
            <person name="Navarro A."/>
            <person name="Busquets A."/>
            <person name="Imperial J."/>
            <person name="Ruiz-Argueso T."/>
        </authorList>
    </citation>
    <scope>NUCLEOTIDE SEQUENCE [LARGE SCALE GENOMIC DNA]</scope>
    <source>
        <strain evidence="4 5">PAC68</strain>
    </source>
</reference>
<name>A0A0R3L4H3_9BRAD</name>
<dbReference type="GO" id="GO:0004601">
    <property type="term" value="F:peroxidase activity"/>
    <property type="evidence" value="ECO:0007669"/>
    <property type="project" value="InterPro"/>
</dbReference>
<evidence type="ECO:0000313" key="4">
    <source>
        <dbReference type="EMBL" id="KRR02770.1"/>
    </source>
</evidence>
<dbReference type="PROSITE" id="PS50292">
    <property type="entry name" value="PEROXIDASE_3"/>
    <property type="match status" value="1"/>
</dbReference>
<feature type="compositionally biased region" description="Polar residues" evidence="3">
    <location>
        <begin position="2566"/>
        <end position="2580"/>
    </location>
</feature>
<feature type="region of interest" description="Disordered" evidence="3">
    <location>
        <begin position="2564"/>
        <end position="2631"/>
    </location>
</feature>
<dbReference type="STRING" id="280332.CQ12_06750"/>
<dbReference type="SUPFAM" id="SSF48113">
    <property type="entry name" value="Heme-dependent peroxidases"/>
    <property type="match status" value="1"/>
</dbReference>
<dbReference type="Pfam" id="PF03098">
    <property type="entry name" value="An_peroxidase"/>
    <property type="match status" value="2"/>
</dbReference>
<gene>
    <name evidence="4" type="ORF">CQ12_06750</name>
</gene>
<feature type="region of interest" description="Disordered" evidence="3">
    <location>
        <begin position="1898"/>
        <end position="1942"/>
    </location>
</feature>
<proteinExistence type="predicted"/>
<keyword evidence="5" id="KW-1185">Reference proteome</keyword>
<dbReference type="Gene3D" id="2.160.20.160">
    <property type="match status" value="1"/>
</dbReference>
<dbReference type="InterPro" id="IPR019791">
    <property type="entry name" value="Haem_peroxidase_animal"/>
</dbReference>
<dbReference type="GO" id="GO:0005509">
    <property type="term" value="F:calcium ion binding"/>
    <property type="evidence" value="ECO:0007669"/>
    <property type="project" value="InterPro"/>
</dbReference>
<dbReference type="PRINTS" id="PR00313">
    <property type="entry name" value="CABNDNGRPT"/>
</dbReference>
<dbReference type="RefSeq" id="WP_057837897.1">
    <property type="nucleotide sequence ID" value="NZ_LLXZ01000152.1"/>
</dbReference>
<evidence type="ECO:0000313" key="5">
    <source>
        <dbReference type="Proteomes" id="UP000050863"/>
    </source>
</evidence>
<evidence type="ECO:0000256" key="2">
    <source>
        <dbReference type="ARBA" id="ARBA00022525"/>
    </source>
</evidence>
<protein>
    <recommendedName>
        <fullName evidence="6">Heme peroxidase</fullName>
    </recommendedName>
</protein>
<dbReference type="Proteomes" id="UP000050863">
    <property type="component" value="Unassembled WGS sequence"/>
</dbReference>
<evidence type="ECO:0008006" key="6">
    <source>
        <dbReference type="Google" id="ProtNLM"/>
    </source>
</evidence>
<dbReference type="PANTHER" id="PTHR38340">
    <property type="entry name" value="S-LAYER PROTEIN"/>
    <property type="match status" value="1"/>
</dbReference>
<dbReference type="PANTHER" id="PTHR38340:SF1">
    <property type="entry name" value="S-LAYER PROTEIN"/>
    <property type="match status" value="1"/>
</dbReference>
<dbReference type="CDD" id="cd09821">
    <property type="entry name" value="An_peroxidase_bacterial_2"/>
    <property type="match status" value="1"/>
</dbReference>
<dbReference type="PROSITE" id="PS00330">
    <property type="entry name" value="HEMOLYSIN_CALCIUM"/>
    <property type="match status" value="8"/>
</dbReference>
<dbReference type="Pfam" id="PF00353">
    <property type="entry name" value="HemolysinCabind"/>
    <property type="match status" value="17"/>
</dbReference>
<dbReference type="Gene3D" id="1.10.640.10">
    <property type="entry name" value="Haem peroxidase domain superfamily, animal type"/>
    <property type="match status" value="1"/>
</dbReference>
<dbReference type="InterPro" id="IPR037120">
    <property type="entry name" value="Haem_peroxidase_sf_animal"/>
</dbReference>
<organism evidence="4 5">
    <name type="scientific">Bradyrhizobium jicamae</name>
    <dbReference type="NCBI Taxonomy" id="280332"/>
    <lineage>
        <taxon>Bacteria</taxon>
        <taxon>Pseudomonadati</taxon>
        <taxon>Pseudomonadota</taxon>
        <taxon>Alphaproteobacteria</taxon>
        <taxon>Hyphomicrobiales</taxon>
        <taxon>Nitrobacteraceae</taxon>
        <taxon>Bradyrhizobium</taxon>
    </lineage>
</organism>
<evidence type="ECO:0000256" key="1">
    <source>
        <dbReference type="ARBA" id="ARBA00004613"/>
    </source>
</evidence>
<dbReference type="InterPro" id="IPR001343">
    <property type="entry name" value="Hemolysn_Ca-bd"/>
</dbReference>
<dbReference type="InterPro" id="IPR018511">
    <property type="entry name" value="Hemolysin-typ_Ca-bd_CS"/>
</dbReference>
<comment type="caution">
    <text evidence="4">The sequence shown here is derived from an EMBL/GenBank/DDBJ whole genome shotgun (WGS) entry which is preliminary data.</text>
</comment>
<dbReference type="InterPro" id="IPR050557">
    <property type="entry name" value="RTX_toxin/Mannuronan_C5-epim"/>
</dbReference>
<dbReference type="InterPro" id="IPR011049">
    <property type="entry name" value="Serralysin-like_metalloprot_C"/>
</dbReference>
<evidence type="ECO:0000256" key="3">
    <source>
        <dbReference type="SAM" id="MobiDB-lite"/>
    </source>
</evidence>
<accession>A0A0R3L4H3</accession>